<gene>
    <name evidence="1" type="ORF">ARMGADRAFT_946168</name>
</gene>
<dbReference type="OrthoDB" id="2355984at2759"/>
<accession>A0A2H3CU13</accession>
<reference evidence="2" key="1">
    <citation type="journal article" date="2017" name="Nat. Ecol. Evol.">
        <title>Genome expansion and lineage-specific genetic innovations in the forest pathogenic fungi Armillaria.</title>
        <authorList>
            <person name="Sipos G."/>
            <person name="Prasanna A.N."/>
            <person name="Walter M.C."/>
            <person name="O'Connor E."/>
            <person name="Balint B."/>
            <person name="Krizsan K."/>
            <person name="Kiss B."/>
            <person name="Hess J."/>
            <person name="Varga T."/>
            <person name="Slot J."/>
            <person name="Riley R."/>
            <person name="Boka B."/>
            <person name="Rigling D."/>
            <person name="Barry K."/>
            <person name="Lee J."/>
            <person name="Mihaltcheva S."/>
            <person name="LaButti K."/>
            <person name="Lipzen A."/>
            <person name="Waldron R."/>
            <person name="Moloney N.M."/>
            <person name="Sperisen C."/>
            <person name="Kredics L."/>
            <person name="Vagvoelgyi C."/>
            <person name="Patrignani A."/>
            <person name="Fitzpatrick D."/>
            <person name="Nagy I."/>
            <person name="Doyle S."/>
            <person name="Anderson J.B."/>
            <person name="Grigoriev I.V."/>
            <person name="Gueldener U."/>
            <person name="Muensterkoetter M."/>
            <person name="Nagy L.G."/>
        </authorList>
    </citation>
    <scope>NUCLEOTIDE SEQUENCE [LARGE SCALE GENOMIC DNA]</scope>
    <source>
        <strain evidence="2">Ar21-2</strain>
    </source>
</reference>
<protein>
    <submittedName>
        <fullName evidence="1">Uncharacterized protein</fullName>
    </submittedName>
</protein>
<dbReference type="AlphaFoldDB" id="A0A2H3CU13"/>
<dbReference type="EMBL" id="KZ293714">
    <property type="protein sequence ID" value="PBK82662.1"/>
    <property type="molecule type" value="Genomic_DNA"/>
</dbReference>
<keyword evidence="2" id="KW-1185">Reference proteome</keyword>
<name>A0A2H3CU13_ARMGA</name>
<dbReference type="STRING" id="47427.A0A2H3CU13"/>
<dbReference type="InParanoid" id="A0A2H3CU13"/>
<organism evidence="1 2">
    <name type="scientific">Armillaria gallica</name>
    <name type="common">Bulbous honey fungus</name>
    <name type="synonym">Armillaria bulbosa</name>
    <dbReference type="NCBI Taxonomy" id="47427"/>
    <lineage>
        <taxon>Eukaryota</taxon>
        <taxon>Fungi</taxon>
        <taxon>Dikarya</taxon>
        <taxon>Basidiomycota</taxon>
        <taxon>Agaricomycotina</taxon>
        <taxon>Agaricomycetes</taxon>
        <taxon>Agaricomycetidae</taxon>
        <taxon>Agaricales</taxon>
        <taxon>Marasmiineae</taxon>
        <taxon>Physalacriaceae</taxon>
        <taxon>Armillaria</taxon>
    </lineage>
</organism>
<evidence type="ECO:0000313" key="2">
    <source>
        <dbReference type="Proteomes" id="UP000217790"/>
    </source>
</evidence>
<feature type="non-terminal residue" evidence="1">
    <location>
        <position position="1"/>
    </location>
</feature>
<evidence type="ECO:0000313" key="1">
    <source>
        <dbReference type="EMBL" id="PBK82662.1"/>
    </source>
</evidence>
<proteinExistence type="predicted"/>
<sequence length="69" mass="8002">ELALYQQYMSSLFRTAIPLHCCIFILDRAIHNQVGRCQSILLSDTDKFQDLEQSHISPIGIAYQEFKDQ</sequence>
<dbReference type="Proteomes" id="UP000217790">
    <property type="component" value="Unassembled WGS sequence"/>
</dbReference>